<proteinExistence type="predicted"/>
<gene>
    <name evidence="1" type="ORF">Athens101428_477</name>
</gene>
<name>A0A554LME0_9BACT</name>
<dbReference type="AlphaFoldDB" id="A0A554LME0"/>
<organism evidence="1 2">
    <name type="scientific">Candidatus Berkelbacteria bacterium Athens1014_28</name>
    <dbReference type="NCBI Taxonomy" id="2017145"/>
    <lineage>
        <taxon>Bacteria</taxon>
        <taxon>Candidatus Berkelbacteria</taxon>
    </lineage>
</organism>
<dbReference type="Proteomes" id="UP000316495">
    <property type="component" value="Unassembled WGS sequence"/>
</dbReference>
<evidence type="ECO:0000313" key="1">
    <source>
        <dbReference type="EMBL" id="TSC93954.1"/>
    </source>
</evidence>
<evidence type="ECO:0000313" key="2">
    <source>
        <dbReference type="Proteomes" id="UP000316495"/>
    </source>
</evidence>
<comment type="caution">
    <text evidence="1">The sequence shown here is derived from an EMBL/GenBank/DDBJ whole genome shotgun (WGS) entry which is preliminary data.</text>
</comment>
<sequence>MIPYKTKVNKVSGSNLGEVYKSAWKFFHQIEKSTKRKAYIRSTYFKKDKVFFDFYWAHLKDKSPKERFKRLQFFAAAIEVVKNSTSKPSIKINPNKKSEILYRFAGLTKSGELFIVQVKENKISKRKYLMSCFPVE</sequence>
<dbReference type="EMBL" id="VMGN01000024">
    <property type="protein sequence ID" value="TSC93954.1"/>
    <property type="molecule type" value="Genomic_DNA"/>
</dbReference>
<protein>
    <submittedName>
        <fullName evidence="1">Uncharacterized protein</fullName>
    </submittedName>
</protein>
<accession>A0A554LME0</accession>
<reference evidence="1 2" key="1">
    <citation type="submission" date="2017-07" db="EMBL/GenBank/DDBJ databases">
        <title>Mechanisms for carbon and nitrogen cycling indicate functional differentiation within the Candidate Phyla Radiation.</title>
        <authorList>
            <person name="Danczak R.E."/>
            <person name="Johnston M.D."/>
            <person name="Kenah C."/>
            <person name="Slattery M."/>
            <person name="Wrighton K.C."/>
            <person name="Wilkins M.J."/>
        </authorList>
    </citation>
    <scope>NUCLEOTIDE SEQUENCE [LARGE SCALE GENOMIC DNA]</scope>
    <source>
        <strain evidence="1">Athens1014_28</strain>
    </source>
</reference>